<keyword evidence="2" id="KW-1185">Reference proteome</keyword>
<evidence type="ECO:0000313" key="1">
    <source>
        <dbReference type="EMBL" id="MBD3943962.1"/>
    </source>
</evidence>
<dbReference type="EMBL" id="JACXZS010000023">
    <property type="protein sequence ID" value="MBD3943962.1"/>
    <property type="molecule type" value="Genomic_DNA"/>
</dbReference>
<dbReference type="InterPro" id="IPR031009">
    <property type="entry name" value="Tcm_partner"/>
</dbReference>
<proteinExistence type="predicted"/>
<evidence type="ECO:0000313" key="2">
    <source>
        <dbReference type="Proteomes" id="UP000598426"/>
    </source>
</evidence>
<gene>
    <name evidence="1" type="primary">tcmP</name>
    <name evidence="1" type="ORF">IF188_19910</name>
</gene>
<dbReference type="Proteomes" id="UP000598426">
    <property type="component" value="Unassembled WGS sequence"/>
</dbReference>
<dbReference type="RefSeq" id="WP_191173557.1">
    <property type="nucleotide sequence ID" value="NZ_JACXZS010000023.1"/>
</dbReference>
<comment type="caution">
    <text evidence="1">The sequence shown here is derived from an EMBL/GenBank/DDBJ whole genome shotgun (WGS) entry which is preliminary data.</text>
</comment>
<reference evidence="1 2" key="1">
    <citation type="submission" date="2020-09" db="EMBL/GenBank/DDBJ databases">
        <title>Isolation and identification of active actinomycetes.</title>
        <authorList>
            <person name="Li X."/>
        </authorList>
    </citation>
    <scope>NUCLEOTIDE SEQUENCE [LARGE SCALE GENOMIC DNA]</scope>
    <source>
        <strain evidence="1 2">NEAU-LLC</strain>
    </source>
</reference>
<protein>
    <submittedName>
        <fullName evidence="1">Three-Cys-motif partner protein TcmP</fullName>
    </submittedName>
</protein>
<dbReference type="NCBIfam" id="TIGR04474">
    <property type="entry name" value="tcm_partner"/>
    <property type="match status" value="1"/>
</dbReference>
<name>A0ABR8NTL4_9MICO</name>
<accession>A0ABR8NTL4</accession>
<sequence>MTANEKFFAENKKAAAVLKHGVLKRYLAKFAGATASTAPGRRVGFLDGYAGEGAYTNPRTGVVSEGSPAIALRIANDELRANVELHCRFIERDEKAFTALQRVLAAANNPQAVALHGDVRDHLDSALESFGGMPALVFIDPFGSGPDIESTVEKILKRGGDMPTELLLNFSIQAVRRMGPRLWEKPNAPGREMTLARMDEWLGGDWWREVFDAPDLQGIPKEERAHTAALRVASEYRLRVCRAAGCLAYTVPIHRKPADKEPFWLILFFPRRVAMWYFNEAVSLALGDWRKFLADVELDAADRIDQDQPGIVSQLSLVQAVIDADEAQIQADAIKDIKRAITSALSTRTSLSTRTDFALVFGAALGVGRETHLRKAWKELAGEGVVVAPPTGSLANATIRRSA</sequence>
<organism evidence="1 2">
    <name type="scientific">Microbacterium helvum</name>
    <dbReference type="NCBI Taxonomy" id="2773713"/>
    <lineage>
        <taxon>Bacteria</taxon>
        <taxon>Bacillati</taxon>
        <taxon>Actinomycetota</taxon>
        <taxon>Actinomycetes</taxon>
        <taxon>Micrococcales</taxon>
        <taxon>Microbacteriaceae</taxon>
        <taxon>Microbacterium</taxon>
    </lineage>
</organism>